<dbReference type="STRING" id="722472.SAMN05444321_0666"/>
<evidence type="ECO:0008006" key="4">
    <source>
        <dbReference type="Google" id="ProtNLM"/>
    </source>
</evidence>
<feature type="transmembrane region" description="Helical" evidence="1">
    <location>
        <begin position="80"/>
        <end position="98"/>
    </location>
</feature>
<name>A0A0R3MAM7_9BRAD</name>
<keyword evidence="1" id="KW-1133">Transmembrane helix</keyword>
<keyword evidence="1" id="KW-0472">Membrane</keyword>
<dbReference type="RefSeq" id="WP_057862371.1">
    <property type="nucleotide sequence ID" value="NZ_LLYB01000124.1"/>
</dbReference>
<evidence type="ECO:0000313" key="2">
    <source>
        <dbReference type="EMBL" id="KRR16891.1"/>
    </source>
</evidence>
<comment type="caution">
    <text evidence="2">The sequence shown here is derived from an EMBL/GenBank/DDBJ whole genome shotgun (WGS) entry which is preliminary data.</text>
</comment>
<dbReference type="InterPro" id="IPR046513">
    <property type="entry name" value="DUF6691"/>
</dbReference>
<sequence>MWIIAPLLCGLVFGAGLLISGMVQPTKVLGFLDIFGTWDPSLLVVMAAALAVSVPGFRLADRGTRPWFAGQYFRPGKSGIDAPLVTGAAMFGVGWGLVGLCPGPALESLATLSPGIIVFVVAMAAGMMAHDGWQQSRLTSQRDREFASATDG</sequence>
<dbReference type="Proteomes" id="UP000051660">
    <property type="component" value="Unassembled WGS sequence"/>
</dbReference>
<dbReference type="EMBL" id="LLYB01000124">
    <property type="protein sequence ID" value="KRR16891.1"/>
    <property type="molecule type" value="Genomic_DNA"/>
</dbReference>
<evidence type="ECO:0000256" key="1">
    <source>
        <dbReference type="SAM" id="Phobius"/>
    </source>
</evidence>
<feature type="transmembrane region" description="Helical" evidence="1">
    <location>
        <begin position="40"/>
        <end position="60"/>
    </location>
</feature>
<organism evidence="2 3">
    <name type="scientific">Bradyrhizobium lablabi</name>
    <dbReference type="NCBI Taxonomy" id="722472"/>
    <lineage>
        <taxon>Bacteria</taxon>
        <taxon>Pseudomonadati</taxon>
        <taxon>Pseudomonadota</taxon>
        <taxon>Alphaproteobacteria</taxon>
        <taxon>Hyphomicrobiales</taxon>
        <taxon>Nitrobacteraceae</taxon>
        <taxon>Bradyrhizobium</taxon>
    </lineage>
</organism>
<protein>
    <recommendedName>
        <fullName evidence="4">YeeE/YedE family protein</fullName>
    </recommendedName>
</protein>
<accession>A0A0R3MAM7</accession>
<gene>
    <name evidence="2" type="ORF">CQ14_37340</name>
</gene>
<proteinExistence type="predicted"/>
<dbReference type="Pfam" id="PF20398">
    <property type="entry name" value="DUF6691"/>
    <property type="match status" value="1"/>
</dbReference>
<reference evidence="2 3" key="1">
    <citation type="submission" date="2014-03" db="EMBL/GenBank/DDBJ databases">
        <title>Bradyrhizobium valentinum sp. nov., isolated from effective nodules of Lupinus mariae-josephae, a lupine endemic of basic-lime soils in Eastern Spain.</title>
        <authorList>
            <person name="Duran D."/>
            <person name="Rey L."/>
            <person name="Navarro A."/>
            <person name="Busquets A."/>
            <person name="Imperial J."/>
            <person name="Ruiz-Argueso T."/>
        </authorList>
    </citation>
    <scope>NUCLEOTIDE SEQUENCE [LARGE SCALE GENOMIC DNA]</scope>
    <source>
        <strain evidence="2 3">CCBAU 23086</strain>
    </source>
</reference>
<keyword evidence="1" id="KW-0812">Transmembrane</keyword>
<dbReference type="AlphaFoldDB" id="A0A0R3MAM7"/>
<evidence type="ECO:0000313" key="3">
    <source>
        <dbReference type="Proteomes" id="UP000051660"/>
    </source>
</evidence>
<dbReference type="OrthoDB" id="9790409at2"/>
<feature type="transmembrane region" description="Helical" evidence="1">
    <location>
        <begin position="110"/>
        <end position="129"/>
    </location>
</feature>